<evidence type="ECO:0008006" key="3">
    <source>
        <dbReference type="Google" id="ProtNLM"/>
    </source>
</evidence>
<gene>
    <name evidence="1" type="ORF">FB466_0999</name>
</gene>
<keyword evidence="2" id="KW-1185">Reference proteome</keyword>
<evidence type="ECO:0000313" key="1">
    <source>
        <dbReference type="EMBL" id="TQM66169.1"/>
    </source>
</evidence>
<protein>
    <recommendedName>
        <fullName evidence="3">VWFA domain-containing protein</fullName>
    </recommendedName>
</protein>
<dbReference type="Proteomes" id="UP000318331">
    <property type="component" value="Unassembled WGS sequence"/>
</dbReference>
<accession>A0A543I6H9</accession>
<dbReference type="RefSeq" id="WP_141916281.1">
    <property type="nucleotide sequence ID" value="NZ_BAAAYS010000027.1"/>
</dbReference>
<evidence type="ECO:0000313" key="2">
    <source>
        <dbReference type="Proteomes" id="UP000318331"/>
    </source>
</evidence>
<sequence>MSFSGALSAAAREVVADILGSDASDLGHAQNVIVALDSSASLQPRIAEGAVRAVLDVIAAVAERLGTGCEIIGTLAGTGTVLTRLPGVTALTLVDTLLDAASHQQPTTGFRIATRDVMPYAPLSNVGRTPATRTYLVTDTVPSNVAEFTASAGSPHDTQHLVVLTSQSAWSLLRPPAVPCTVVDIQPGPLSPAEHLLHAPGALRDLIVSLLSRGPAEVAAESAGPRTGRRAAR</sequence>
<comment type="caution">
    <text evidence="1">The sequence shown here is derived from an EMBL/GenBank/DDBJ whole genome shotgun (WGS) entry which is preliminary data.</text>
</comment>
<name>A0A543I6H9_9MICO</name>
<reference evidence="1 2" key="1">
    <citation type="submission" date="2019-06" db="EMBL/GenBank/DDBJ databases">
        <title>Sequencing the genomes of 1000 actinobacteria strains.</title>
        <authorList>
            <person name="Klenk H.-P."/>
        </authorList>
    </citation>
    <scope>NUCLEOTIDE SEQUENCE [LARGE SCALE GENOMIC DNA]</scope>
    <source>
        <strain evidence="1 2">DSM 18031</strain>
    </source>
</reference>
<proteinExistence type="predicted"/>
<dbReference type="EMBL" id="VFPN01000001">
    <property type="protein sequence ID" value="TQM66169.1"/>
    <property type="molecule type" value="Genomic_DNA"/>
</dbReference>
<organism evidence="1 2">
    <name type="scientific">Klugiella xanthotipulae</name>
    <dbReference type="NCBI Taxonomy" id="244735"/>
    <lineage>
        <taxon>Bacteria</taxon>
        <taxon>Bacillati</taxon>
        <taxon>Actinomycetota</taxon>
        <taxon>Actinomycetes</taxon>
        <taxon>Micrococcales</taxon>
        <taxon>Microbacteriaceae</taxon>
        <taxon>Klugiella</taxon>
    </lineage>
</organism>
<dbReference type="AlphaFoldDB" id="A0A543I6H9"/>